<accession>A0A2H4GST3</accession>
<sequence>MERPDKLGEKGAALWDRVTEEFEFDAAGYAILEDICRTTDTVWRLQRKLNSPHCEWVRMTEDNGYKGEGVKILVVVDGALAEIRQQRLALRQMWQHLGLGKVIPKNADEGEVDDLWSQLAKVEGLPQNK</sequence>
<proteinExistence type="predicted"/>
<dbReference type="EMBL" id="KY385381">
    <property type="protein sequence ID" value="AQT25697.1"/>
    <property type="molecule type" value="Genomic_DNA"/>
</dbReference>
<evidence type="ECO:0000313" key="2">
    <source>
        <dbReference type="Proteomes" id="UP000240702"/>
    </source>
</evidence>
<organism evidence="1 2">
    <name type="scientific">Mycobacterium phage EniyanLRS</name>
    <dbReference type="NCBI Taxonomy" id="1933770"/>
    <lineage>
        <taxon>Viruses</taxon>
        <taxon>Duplodnaviria</taxon>
        <taxon>Heunggongvirae</taxon>
        <taxon>Uroviricota</taxon>
        <taxon>Caudoviricetes</taxon>
        <taxon>Vilmaviridae</taxon>
        <taxon>Wildcatvirus</taxon>
        <taxon>Wildcatvirus wildcat</taxon>
        <taxon>Mycobacterium virus Wildcat</taxon>
    </lineage>
</organism>
<dbReference type="Proteomes" id="UP000240702">
    <property type="component" value="Segment"/>
</dbReference>
<protein>
    <submittedName>
        <fullName evidence="1">Terminase small subunit</fullName>
    </submittedName>
</protein>
<evidence type="ECO:0000313" key="1">
    <source>
        <dbReference type="EMBL" id="AQT25697.1"/>
    </source>
</evidence>
<reference evidence="1 2" key="1">
    <citation type="submission" date="2016-12" db="EMBL/GenBank/DDBJ databases">
        <title>Whole genome Sequence of Mycobacteriophages.</title>
        <authorList>
            <person name="Bajpai U."/>
        </authorList>
    </citation>
    <scope>NUCLEOTIDE SEQUENCE [LARGE SCALE GENOMIC DNA]</scope>
</reference>
<name>A0A2H4GST3_9CAUD</name>
<gene>
    <name evidence="1" type="primary">22</name>
    <name evidence="1" type="ORF">EniyanLRS_22</name>
</gene>